<dbReference type="Pfam" id="PF21799">
    <property type="entry name" value="MurD-like_N"/>
    <property type="match status" value="1"/>
</dbReference>
<comment type="catalytic activity">
    <reaction evidence="7 8">
        <text>UDP-N-acetyl-alpha-D-muramoyl-L-alanine + D-glutamate + ATP = UDP-N-acetyl-alpha-D-muramoyl-L-alanyl-D-glutamate + ADP + phosphate + H(+)</text>
        <dbReference type="Rhea" id="RHEA:16429"/>
        <dbReference type="ChEBI" id="CHEBI:15378"/>
        <dbReference type="ChEBI" id="CHEBI:29986"/>
        <dbReference type="ChEBI" id="CHEBI:30616"/>
        <dbReference type="ChEBI" id="CHEBI:43474"/>
        <dbReference type="ChEBI" id="CHEBI:83898"/>
        <dbReference type="ChEBI" id="CHEBI:83900"/>
        <dbReference type="ChEBI" id="CHEBI:456216"/>
        <dbReference type="EC" id="6.3.2.9"/>
    </reaction>
</comment>
<organism evidence="11 12">
    <name type="scientific">Deinococcus rubellus</name>
    <dbReference type="NCBI Taxonomy" id="1889240"/>
    <lineage>
        <taxon>Bacteria</taxon>
        <taxon>Thermotogati</taxon>
        <taxon>Deinococcota</taxon>
        <taxon>Deinococci</taxon>
        <taxon>Deinococcales</taxon>
        <taxon>Deinococcaceae</taxon>
        <taxon>Deinococcus</taxon>
    </lineage>
</organism>
<keyword evidence="7 8" id="KW-0961">Cell wall biogenesis/degradation</keyword>
<keyword evidence="7 8" id="KW-0131">Cell cycle</keyword>
<dbReference type="Proteomes" id="UP001060261">
    <property type="component" value="Chromosome"/>
</dbReference>
<dbReference type="InterPro" id="IPR036565">
    <property type="entry name" value="Mur-like_cat_sf"/>
</dbReference>
<dbReference type="Gene3D" id="3.90.190.20">
    <property type="entry name" value="Mur ligase, C-terminal domain"/>
    <property type="match status" value="1"/>
</dbReference>
<comment type="function">
    <text evidence="7 8">Cell wall formation. Catalyzes the addition of glutamate to the nucleotide precursor UDP-N-acetylmuramoyl-L-alanine (UMA).</text>
</comment>
<evidence type="ECO:0000259" key="10">
    <source>
        <dbReference type="Pfam" id="PF08245"/>
    </source>
</evidence>
<comment type="subcellular location">
    <subcellularLocation>
        <location evidence="1 7 8">Cytoplasm</location>
    </subcellularLocation>
</comment>
<feature type="binding site" evidence="7">
    <location>
        <begin position="114"/>
        <end position="120"/>
    </location>
    <ligand>
        <name>ATP</name>
        <dbReference type="ChEBI" id="CHEBI:30616"/>
    </ligand>
</feature>
<dbReference type="InterPro" id="IPR004101">
    <property type="entry name" value="Mur_ligase_C"/>
</dbReference>
<feature type="domain" description="Mur ligase C-terminal" evidence="9">
    <location>
        <begin position="292"/>
        <end position="400"/>
    </location>
</feature>
<proteinExistence type="inferred from homology"/>
<feature type="domain" description="Mur ligase central" evidence="10">
    <location>
        <begin position="112"/>
        <end position="219"/>
    </location>
</feature>
<dbReference type="HAMAP" id="MF_00639">
    <property type="entry name" value="MurD"/>
    <property type="match status" value="1"/>
</dbReference>
<keyword evidence="6 7" id="KW-0067">ATP-binding</keyword>
<accession>A0ABY5YIG0</accession>
<evidence type="ECO:0000256" key="8">
    <source>
        <dbReference type="RuleBase" id="RU003664"/>
    </source>
</evidence>
<dbReference type="SUPFAM" id="SSF51984">
    <property type="entry name" value="MurCD N-terminal domain"/>
    <property type="match status" value="1"/>
</dbReference>
<keyword evidence="7 8" id="KW-0132">Cell division</keyword>
<evidence type="ECO:0000256" key="6">
    <source>
        <dbReference type="ARBA" id="ARBA00022840"/>
    </source>
</evidence>
<dbReference type="Gene3D" id="3.40.50.720">
    <property type="entry name" value="NAD(P)-binding Rossmann-like Domain"/>
    <property type="match status" value="1"/>
</dbReference>
<keyword evidence="12" id="KW-1185">Reference proteome</keyword>
<evidence type="ECO:0000256" key="2">
    <source>
        <dbReference type="ARBA" id="ARBA00004752"/>
    </source>
</evidence>
<evidence type="ECO:0000256" key="4">
    <source>
        <dbReference type="ARBA" id="ARBA00022598"/>
    </source>
</evidence>
<keyword evidence="3 7" id="KW-0963">Cytoplasm</keyword>
<dbReference type="PANTHER" id="PTHR43692:SF1">
    <property type="entry name" value="UDP-N-ACETYLMURAMOYLALANINE--D-GLUTAMATE LIGASE"/>
    <property type="match status" value="1"/>
</dbReference>
<keyword evidence="5 7" id="KW-0547">Nucleotide-binding</keyword>
<dbReference type="SUPFAM" id="SSF53623">
    <property type="entry name" value="MurD-like peptide ligases, catalytic domain"/>
    <property type="match status" value="1"/>
</dbReference>
<keyword evidence="4 7" id="KW-0436">Ligase</keyword>
<dbReference type="NCBIfam" id="TIGR01087">
    <property type="entry name" value="murD"/>
    <property type="match status" value="1"/>
</dbReference>
<dbReference type="EC" id="6.3.2.9" evidence="7 8"/>
<evidence type="ECO:0000259" key="9">
    <source>
        <dbReference type="Pfam" id="PF02875"/>
    </source>
</evidence>
<reference evidence="11" key="1">
    <citation type="submission" date="2022-09" db="EMBL/GenBank/DDBJ databases">
        <title>genome sequence of Deinococcus rubellus.</title>
        <authorList>
            <person name="Srinivasan S."/>
        </authorList>
    </citation>
    <scope>NUCLEOTIDE SEQUENCE</scope>
    <source>
        <strain evidence="11">Ant6</strain>
    </source>
</reference>
<dbReference type="InterPro" id="IPR013221">
    <property type="entry name" value="Mur_ligase_cen"/>
</dbReference>
<evidence type="ECO:0000313" key="12">
    <source>
        <dbReference type="Proteomes" id="UP001060261"/>
    </source>
</evidence>
<evidence type="ECO:0000256" key="7">
    <source>
        <dbReference type="HAMAP-Rule" id="MF_00639"/>
    </source>
</evidence>
<dbReference type="GO" id="GO:0008764">
    <property type="term" value="F:UDP-N-acetylmuramoylalanine-D-glutamate ligase activity"/>
    <property type="evidence" value="ECO:0007669"/>
    <property type="project" value="UniProtKB-EC"/>
</dbReference>
<dbReference type="Pfam" id="PF02875">
    <property type="entry name" value="Mur_ligase_C"/>
    <property type="match status" value="1"/>
</dbReference>
<dbReference type="RefSeq" id="WP_260560176.1">
    <property type="nucleotide sequence ID" value="NZ_BAABEC010000190.1"/>
</dbReference>
<protein>
    <recommendedName>
        <fullName evidence="7 8">UDP-N-acetylmuramoylalanine--D-glutamate ligase</fullName>
        <ecNumber evidence="7 8">6.3.2.9</ecNumber>
    </recommendedName>
    <alternativeName>
        <fullName evidence="7">D-glutamic acid-adding enzyme</fullName>
    </alternativeName>
    <alternativeName>
        <fullName evidence="7">UDP-N-acetylmuramoyl-L-alanyl-D-glutamate synthetase</fullName>
    </alternativeName>
</protein>
<dbReference type="InterPro" id="IPR005762">
    <property type="entry name" value="MurD"/>
</dbReference>
<dbReference type="EMBL" id="CP104213">
    <property type="protein sequence ID" value="UWX63897.1"/>
    <property type="molecule type" value="Genomic_DNA"/>
</dbReference>
<keyword evidence="7 8" id="KW-0133">Cell shape</keyword>
<dbReference type="PANTHER" id="PTHR43692">
    <property type="entry name" value="UDP-N-ACETYLMURAMOYLALANINE--D-GLUTAMATE LIGASE"/>
    <property type="match status" value="1"/>
</dbReference>
<comment type="similarity">
    <text evidence="7">Belongs to the MurCDEF family.</text>
</comment>
<evidence type="ECO:0000256" key="5">
    <source>
        <dbReference type="ARBA" id="ARBA00022741"/>
    </source>
</evidence>
<dbReference type="SUPFAM" id="SSF53244">
    <property type="entry name" value="MurD-like peptide ligases, peptide-binding domain"/>
    <property type="match status" value="1"/>
</dbReference>
<dbReference type="Gene3D" id="3.40.1190.10">
    <property type="entry name" value="Mur-like, catalytic domain"/>
    <property type="match status" value="1"/>
</dbReference>
<evidence type="ECO:0000256" key="1">
    <source>
        <dbReference type="ARBA" id="ARBA00004496"/>
    </source>
</evidence>
<gene>
    <name evidence="7 11" type="primary">murD</name>
    <name evidence="11" type="ORF">N0D28_14415</name>
</gene>
<comment type="pathway">
    <text evidence="2 7 8">Cell wall biogenesis; peptidoglycan biosynthesis.</text>
</comment>
<evidence type="ECO:0000313" key="11">
    <source>
        <dbReference type="EMBL" id="UWX63897.1"/>
    </source>
</evidence>
<evidence type="ECO:0000256" key="3">
    <source>
        <dbReference type="ARBA" id="ARBA00022490"/>
    </source>
</evidence>
<sequence length="450" mass="47285">MTPPSDIFPAAAPQTLIYGLGRSGRGVLRFLAREGVTADWFDARPSAEDLDLAAQFGFSPADLERSYRTVIAAPGVPIDHPDLLQLGQRGAEIIGEAELAARARPTLPMVGVTGTAGKGSTTVLIAALLRACGVNALEGGNIDPPLLDIIDEAEVAVVELSSFQLERVTKFAPAVAVITNLAVDHLDRHGSVEAYHAAKRNITRAQDESDLLILPLDLSMPTRAQVQHFDPAVLALSGGEVVLRASDLPEGVHPANAAAALLAAEGMLNRLGRPVDPARLGAGLLAARPVQGRFETVARLNKLRFVNDSIATRTVAVEAALQQAAAPIAWLVGGRDKGADLGPLRRAAEGKVKQVIAFGQDGEALAHQLGLPYQVVAFGELSGEATLREAVRLAAEFLTDEEGEASGTVLLAPIGTSFDLYRDYTERGDVFTAAARAWVSAQAAPAEVPV</sequence>
<dbReference type="InterPro" id="IPR036615">
    <property type="entry name" value="Mur_ligase_C_dom_sf"/>
</dbReference>
<dbReference type="Pfam" id="PF08245">
    <property type="entry name" value="Mur_ligase_M"/>
    <property type="match status" value="1"/>
</dbReference>
<keyword evidence="7 8" id="KW-0573">Peptidoglycan synthesis</keyword>
<name>A0ABY5YIG0_9DEIO</name>